<proteinExistence type="predicted"/>
<protein>
    <submittedName>
        <fullName evidence="2">Dihydrodipicolinate synthetase</fullName>
    </submittedName>
</protein>
<organism evidence="2 3">
    <name type="scientific">Pseudolysinimonas kribbensis</name>
    <dbReference type="NCBI Taxonomy" id="433641"/>
    <lineage>
        <taxon>Bacteria</taxon>
        <taxon>Bacillati</taxon>
        <taxon>Actinomycetota</taxon>
        <taxon>Actinomycetes</taxon>
        <taxon>Micrococcales</taxon>
        <taxon>Microbacteriaceae</taxon>
        <taxon>Pseudolysinimonas</taxon>
    </lineage>
</organism>
<dbReference type="RefSeq" id="WP_284254044.1">
    <property type="nucleotide sequence ID" value="NZ_BSVB01000001.1"/>
</dbReference>
<dbReference type="EMBL" id="BSVB01000001">
    <property type="protein sequence ID" value="GMA95251.1"/>
    <property type="molecule type" value="Genomic_DNA"/>
</dbReference>
<dbReference type="Gene3D" id="3.20.20.70">
    <property type="entry name" value="Aldolase class I"/>
    <property type="match status" value="1"/>
</dbReference>
<evidence type="ECO:0000313" key="3">
    <source>
        <dbReference type="Proteomes" id="UP001157034"/>
    </source>
</evidence>
<dbReference type="SMART" id="SM01130">
    <property type="entry name" value="DHDPS"/>
    <property type="match status" value="1"/>
</dbReference>
<evidence type="ECO:0000256" key="1">
    <source>
        <dbReference type="ARBA" id="ARBA00023239"/>
    </source>
</evidence>
<accession>A0ABQ6K688</accession>
<comment type="caution">
    <text evidence="2">The sequence shown here is derived from an EMBL/GenBank/DDBJ whole genome shotgun (WGS) entry which is preliminary data.</text>
</comment>
<dbReference type="SUPFAM" id="SSF51569">
    <property type="entry name" value="Aldolase"/>
    <property type="match status" value="1"/>
</dbReference>
<name>A0ABQ6K688_9MICO</name>
<dbReference type="InterPro" id="IPR013785">
    <property type="entry name" value="Aldolase_TIM"/>
</dbReference>
<reference evidence="3" key="1">
    <citation type="journal article" date="2019" name="Int. J. Syst. Evol. Microbiol.">
        <title>The Global Catalogue of Microorganisms (GCM) 10K type strain sequencing project: providing services to taxonomists for standard genome sequencing and annotation.</title>
        <authorList>
            <consortium name="The Broad Institute Genomics Platform"/>
            <consortium name="The Broad Institute Genome Sequencing Center for Infectious Disease"/>
            <person name="Wu L."/>
            <person name="Ma J."/>
        </authorList>
    </citation>
    <scope>NUCLEOTIDE SEQUENCE [LARGE SCALE GENOMIC DNA]</scope>
    <source>
        <strain evidence="3">NBRC 108894</strain>
    </source>
</reference>
<evidence type="ECO:0000313" key="2">
    <source>
        <dbReference type="EMBL" id="GMA95251.1"/>
    </source>
</evidence>
<gene>
    <name evidence="2" type="ORF">GCM10025881_20750</name>
</gene>
<keyword evidence="1" id="KW-0456">Lyase</keyword>
<keyword evidence="3" id="KW-1185">Reference proteome</keyword>
<dbReference type="InterPro" id="IPR002220">
    <property type="entry name" value="DapA-like"/>
</dbReference>
<dbReference type="Proteomes" id="UP001157034">
    <property type="component" value="Unassembled WGS sequence"/>
</dbReference>
<sequence>MHTTQFAIRDPRFGLYEPVLRCAADTVAEFSPGDAFVKIAGVSGAIDQAVAEAEVAADLGYDAVLLSPNATTSLSEEDLVRRTRAVGGVLPVIAFYLQPAVGGRRFSEEYWTRTADIESVVAVKLAPFSRYRTLEAVRGIVRSGRGADVALYTGNDDTIVNDLVTDFHVGAAGETRRFVGGLLGQWAVGTRAAVELFATIRSASTGDDEALRRAIARGSDVTDANSALFDTAHDFAGSIAGINEHLRRQGLLAGNWCLEEAEVLSPGQAEELSRVRSAYPWLTDDAFVAENLDRWLG</sequence>